<dbReference type="InterPro" id="IPR015815">
    <property type="entry name" value="HIBADH-related"/>
</dbReference>
<reference evidence="6 7" key="1">
    <citation type="submission" date="2023-10" db="EMBL/GenBank/DDBJ databases">
        <title>Development of a sustainable strategy for remediation of hydrocarbon-contaminated territories based on the waste exchange concept.</title>
        <authorList>
            <person name="Krivoruchko A."/>
        </authorList>
    </citation>
    <scope>NUCLEOTIDE SEQUENCE [LARGE SCALE GENOMIC DNA]</scope>
    <source>
        <strain evidence="6 7">IEGM 60</strain>
    </source>
</reference>
<dbReference type="InterPro" id="IPR029154">
    <property type="entry name" value="HIBADH-like_NADP-bd"/>
</dbReference>
<dbReference type="PANTHER" id="PTHR43060">
    <property type="entry name" value="3-HYDROXYISOBUTYRATE DEHYDROGENASE-LIKE 1, MITOCHONDRIAL-RELATED"/>
    <property type="match status" value="1"/>
</dbReference>
<accession>A0ABU4CM11</accession>
<evidence type="ECO:0000256" key="3">
    <source>
        <dbReference type="ARBA" id="ARBA00023027"/>
    </source>
</evidence>
<keyword evidence="7" id="KW-1185">Reference proteome</keyword>
<dbReference type="Pfam" id="PF03446">
    <property type="entry name" value="NAD_binding_2"/>
    <property type="match status" value="1"/>
</dbReference>
<dbReference type="InterPro" id="IPR036291">
    <property type="entry name" value="NAD(P)-bd_dom_sf"/>
</dbReference>
<dbReference type="GO" id="GO:0016491">
    <property type="term" value="F:oxidoreductase activity"/>
    <property type="evidence" value="ECO:0007669"/>
    <property type="project" value="UniProtKB-KW"/>
</dbReference>
<gene>
    <name evidence="6" type="ORF">R3Q59_28780</name>
</gene>
<evidence type="ECO:0000313" key="7">
    <source>
        <dbReference type="Proteomes" id="UP001185737"/>
    </source>
</evidence>
<keyword evidence="3" id="KW-0520">NAD</keyword>
<organism evidence="6 7">
    <name type="scientific">Rhodococcus jostii</name>
    <dbReference type="NCBI Taxonomy" id="132919"/>
    <lineage>
        <taxon>Bacteria</taxon>
        <taxon>Bacillati</taxon>
        <taxon>Actinomycetota</taxon>
        <taxon>Actinomycetes</taxon>
        <taxon>Mycobacteriales</taxon>
        <taxon>Nocardiaceae</taxon>
        <taxon>Rhodococcus</taxon>
    </lineage>
</organism>
<dbReference type="SUPFAM" id="SSF48179">
    <property type="entry name" value="6-phosphogluconate dehydrogenase C-terminal domain-like"/>
    <property type="match status" value="1"/>
</dbReference>
<dbReference type="SUPFAM" id="SSF51735">
    <property type="entry name" value="NAD(P)-binding Rossmann-fold domains"/>
    <property type="match status" value="1"/>
</dbReference>
<evidence type="ECO:0000256" key="2">
    <source>
        <dbReference type="ARBA" id="ARBA00023002"/>
    </source>
</evidence>
<evidence type="ECO:0000256" key="1">
    <source>
        <dbReference type="ARBA" id="ARBA00009080"/>
    </source>
</evidence>
<dbReference type="Proteomes" id="UP001185737">
    <property type="component" value="Unassembled WGS sequence"/>
</dbReference>
<dbReference type="PANTHER" id="PTHR43060:SF15">
    <property type="entry name" value="3-HYDROXYISOBUTYRATE DEHYDROGENASE-LIKE 1, MITOCHONDRIAL-RELATED"/>
    <property type="match status" value="1"/>
</dbReference>
<evidence type="ECO:0000313" key="6">
    <source>
        <dbReference type="EMBL" id="MDV6284493.1"/>
    </source>
</evidence>
<name>A0ABU4CM11_RHOJO</name>
<feature type="domain" description="3-hydroxyisobutyrate dehydrogenase-like NAD-binding" evidence="5">
    <location>
        <begin position="169"/>
        <end position="291"/>
    </location>
</feature>
<keyword evidence="2 6" id="KW-0560">Oxidoreductase</keyword>
<dbReference type="Gene3D" id="3.40.50.720">
    <property type="entry name" value="NAD(P)-binding Rossmann-like Domain"/>
    <property type="match status" value="1"/>
</dbReference>
<comment type="similarity">
    <text evidence="1">Belongs to the HIBADH-related family.</text>
</comment>
<dbReference type="Gene3D" id="1.10.1040.10">
    <property type="entry name" value="N-(1-d-carboxylethyl)-l-norvaline Dehydrogenase, domain 2"/>
    <property type="match status" value="1"/>
</dbReference>
<dbReference type="InterPro" id="IPR006115">
    <property type="entry name" value="6PGDH_NADP-bd"/>
</dbReference>
<dbReference type="InterPro" id="IPR008927">
    <property type="entry name" value="6-PGluconate_DH-like_C_sf"/>
</dbReference>
<proteinExistence type="inferred from homology"/>
<sequence>MNATEKNLPTVTFVGIGAIGLPMAHRLVSRGYDVAAVDPNPAARTRAEADGMQSFDDIAATPVSDIVLVLVATGQQLLDTVKAGTANRQVDHQTWVICSTVGPRAAKEAAQMLTESGAAVIDAPVTGGVPGAEKGKLRFLTAGEAAPVEALRDLFAVLGEVALVSDRPGDGQATKIVNQLCSSVHLAAAAEAIALATHLGLDPVKTVGIISGGSGASWFFDERGPRMAELGIVPDVLTRLAILAKDNGLVHEEAAEHGAHVPLLEAARQQYQRAAELGLLEADDSQIIRTYLT</sequence>
<evidence type="ECO:0000259" key="5">
    <source>
        <dbReference type="Pfam" id="PF14833"/>
    </source>
</evidence>
<protein>
    <submittedName>
        <fullName evidence="6">NAD(P)-dependent oxidoreductase</fullName>
        <ecNumber evidence="6">1.1.-.-</ecNumber>
    </submittedName>
</protein>
<dbReference type="EC" id="1.1.-.-" evidence="6"/>
<evidence type="ECO:0000259" key="4">
    <source>
        <dbReference type="Pfam" id="PF03446"/>
    </source>
</evidence>
<dbReference type="Pfam" id="PF14833">
    <property type="entry name" value="NAD_binding_11"/>
    <property type="match status" value="1"/>
</dbReference>
<feature type="domain" description="6-phosphogluconate dehydrogenase NADP-binding" evidence="4">
    <location>
        <begin position="11"/>
        <end position="160"/>
    </location>
</feature>
<dbReference type="InterPro" id="IPR013328">
    <property type="entry name" value="6PGD_dom2"/>
</dbReference>
<dbReference type="EMBL" id="JAWLKA010000019">
    <property type="protein sequence ID" value="MDV6284493.1"/>
    <property type="molecule type" value="Genomic_DNA"/>
</dbReference>
<dbReference type="PIRSF" id="PIRSF000103">
    <property type="entry name" value="HIBADH"/>
    <property type="match status" value="1"/>
</dbReference>
<comment type="caution">
    <text evidence="6">The sequence shown here is derived from an EMBL/GenBank/DDBJ whole genome shotgun (WGS) entry which is preliminary data.</text>
</comment>